<dbReference type="PANTHER" id="PTHR13213:SF2">
    <property type="entry name" value="MYB-BINDING PROTEIN 1A"/>
    <property type="match status" value="1"/>
</dbReference>
<comment type="subcellular location">
    <subcellularLocation>
        <location evidence="1">Nucleus</location>
    </subcellularLocation>
</comment>
<accession>A0AAD4SDQ8</accession>
<evidence type="ECO:0000256" key="3">
    <source>
        <dbReference type="ARBA" id="ARBA00023242"/>
    </source>
</evidence>
<feature type="region of interest" description="Disordered" evidence="4">
    <location>
        <begin position="1377"/>
        <end position="1398"/>
    </location>
</feature>
<keyword evidence="3" id="KW-0539">Nucleus</keyword>
<reference evidence="5" key="1">
    <citation type="submission" date="2022-04" db="EMBL/GenBank/DDBJ databases">
        <title>A functionally conserved STORR gene fusion in Papaver species that diverged 16.8 million years ago.</title>
        <authorList>
            <person name="Catania T."/>
        </authorList>
    </citation>
    <scope>NUCLEOTIDE SEQUENCE</scope>
    <source>
        <strain evidence="5">S-188037</strain>
    </source>
</reference>
<feature type="compositionally biased region" description="Acidic residues" evidence="4">
    <location>
        <begin position="11"/>
        <end position="35"/>
    </location>
</feature>
<evidence type="ECO:0000313" key="6">
    <source>
        <dbReference type="Proteomes" id="UP001202328"/>
    </source>
</evidence>
<feature type="region of interest" description="Disordered" evidence="4">
    <location>
        <begin position="1"/>
        <end position="91"/>
    </location>
</feature>
<feature type="compositionally biased region" description="Acidic residues" evidence="4">
    <location>
        <begin position="908"/>
        <end position="934"/>
    </location>
</feature>
<dbReference type="GO" id="GO:0003677">
    <property type="term" value="F:DNA binding"/>
    <property type="evidence" value="ECO:0007669"/>
    <property type="project" value="InterPro"/>
</dbReference>
<evidence type="ECO:0000256" key="1">
    <source>
        <dbReference type="ARBA" id="ARBA00004123"/>
    </source>
</evidence>
<evidence type="ECO:0000256" key="4">
    <source>
        <dbReference type="SAM" id="MobiDB-lite"/>
    </source>
</evidence>
<keyword evidence="6" id="KW-1185">Reference proteome</keyword>
<evidence type="ECO:0008006" key="7">
    <source>
        <dbReference type="Google" id="ProtNLM"/>
    </source>
</evidence>
<evidence type="ECO:0000256" key="2">
    <source>
        <dbReference type="ARBA" id="ARBA00006809"/>
    </source>
</evidence>
<feature type="compositionally biased region" description="Basic residues" evidence="4">
    <location>
        <begin position="1377"/>
        <end position="1389"/>
    </location>
</feature>
<evidence type="ECO:0000313" key="5">
    <source>
        <dbReference type="EMBL" id="KAI3895674.1"/>
    </source>
</evidence>
<feature type="compositionally biased region" description="Basic and acidic residues" evidence="4">
    <location>
        <begin position="78"/>
        <end position="90"/>
    </location>
</feature>
<dbReference type="PANTHER" id="PTHR13213">
    <property type="entry name" value="MYB-BINDING PROTEIN 1A FAMILY MEMBER"/>
    <property type="match status" value="1"/>
</dbReference>
<comment type="similarity">
    <text evidence="2">Belongs to the MYBBP1A family.</text>
</comment>
<dbReference type="EMBL" id="JAJJMB010011896">
    <property type="protein sequence ID" value="KAI3895674.1"/>
    <property type="molecule type" value="Genomic_DNA"/>
</dbReference>
<dbReference type="SUPFAM" id="SSF48371">
    <property type="entry name" value="ARM repeat"/>
    <property type="match status" value="1"/>
</dbReference>
<proteinExistence type="inferred from homology"/>
<organism evidence="5 6">
    <name type="scientific">Papaver atlanticum</name>
    <dbReference type="NCBI Taxonomy" id="357466"/>
    <lineage>
        <taxon>Eukaryota</taxon>
        <taxon>Viridiplantae</taxon>
        <taxon>Streptophyta</taxon>
        <taxon>Embryophyta</taxon>
        <taxon>Tracheophyta</taxon>
        <taxon>Spermatophyta</taxon>
        <taxon>Magnoliopsida</taxon>
        <taxon>Ranunculales</taxon>
        <taxon>Papaveraceae</taxon>
        <taxon>Papaveroideae</taxon>
        <taxon>Papaver</taxon>
    </lineage>
</organism>
<dbReference type="InterPro" id="IPR007015">
    <property type="entry name" value="DNA_pol_V/MYBBP1A"/>
</dbReference>
<feature type="region of interest" description="Disordered" evidence="4">
    <location>
        <begin position="577"/>
        <end position="603"/>
    </location>
</feature>
<gene>
    <name evidence="5" type="ORF">MKW98_025465</name>
</gene>
<dbReference type="Pfam" id="PF04931">
    <property type="entry name" value="DNA_pol_phi"/>
    <property type="match status" value="1"/>
</dbReference>
<dbReference type="GO" id="GO:0005730">
    <property type="term" value="C:nucleolus"/>
    <property type="evidence" value="ECO:0007669"/>
    <property type="project" value="InterPro"/>
</dbReference>
<feature type="region of interest" description="Disordered" evidence="4">
    <location>
        <begin position="411"/>
        <end position="430"/>
    </location>
</feature>
<feature type="region of interest" description="Disordered" evidence="4">
    <location>
        <begin position="908"/>
        <end position="935"/>
    </location>
</feature>
<dbReference type="Proteomes" id="UP001202328">
    <property type="component" value="Unassembled WGS sequence"/>
</dbReference>
<sequence>MGGKKRSSESSSDDEIIEEAEDLILTTDDEQEEEEPKTITPKPKKKSLKTKEEDVAEPSPAAPVSVKPMERRKKRKQMDKERHKTEEKKVKVPKVQANTDAAVASTSSSSKPVFHISVFNDLASVNSSIREAATETLVTELRDVQKEYNLVEKKGADGGGDGSQLEAEKKDGLDNCASSLRYAIRRLIRGVSSSRECARQGFALGLTVVLKTIPDVKLDALMKLITDILEVNSSMKGQEAKDCLLGRLFAYGAVARSGRVAEEWISNNDTPYVKEFTSLVIALASKKRYLREPAVSLILDLAEKLPVVALSSHVVEAPGMMEWFKDAMEVGNPEALLLALKLREKISSDNDIFGELLPQPFGPNKMFTTDHLNSLVSCFKESTFCHPRVHSLWPVLINVLLPDTLTQEEDVTSSSSSSKKHKKSRKSSSSEEEVTKNLRCFCEIVIEGSLLLSSHDRKNLAFYVVLLLLPRLPALCIQIVFSHKLVHCLLDILSTQSAWLYKAAQHFLKEIADWVKNDDDRRIAVIVALQKHSNGRFDCITRTKTVKDLVGDFNSESGCMVFVQNLVSMFVDEGAASEEPSDQSQTTDDNSDMGSIEDRDSTLMGDQDSLKSWVIDSLPRVIKDLTLDTEAKFRVRKEILKFLAIQGLFSASLGCEVTSFELQEKFKWPKVATSTALRRLCIEQLQLLLANTQKGEASSSQKGVDSPSPLSVPEPNDLGLYFMRFLSTLCNIPSISIYRPLNDVDGKAFKKLQEMETHLSQEEKKTGPGKEADKLHALRYLLIQLLLQVLLRPEEFFEAAFQLVICCQKSYPSPDFLESVDDVMDDSETPEPELFDVLVDALLSLLPQSSPPLRLAVEQVFKHCCNDITEAGLLRMLQVIRKDLKPARHQAADADDEDDDEEDFLNIEEEEDDGEDEDEVEETVDSDDSADDSEVAARIKAAASKELADNSDDSDSGMDDDAMFRMDSYLVKIFKEKKNQLDGGETAKSQLVSFKLRVLSLLEIYLHENPGNPQVVTVYSYLARAFVGPHSSHGNDQLDQRIWGILQKKILKSKEYPKGENIQFSILESLLSGSLRLAAKLFKKKNSSVDVSTKKQGASLARHKMVTSLSQQATFWLLKIIHAGNYSKSELEKVVELFQHVFVEYLDSKKSGLKPDFVKEVFQRHTWLGHKLFKFILEKCVCAKSVFRQTQALEVFAVILKSLVSKKNVEYESPLAEDLIAQMPLLAELIWKLITNMPKKQSWRAQVRRSCAKIFKVISMLNTITEFLKALSKEATDASESHLNLINDFLKVQSYENSEACEYQLNLIKYFLKEKEYSPSKEASVAPESQPNLIKEFLKVLTKKASEWQSRPGELLLSLKELQVKVKEASKELKPKLKKVKKVKEHKKNAGSTTSAAK</sequence>
<protein>
    <recommendedName>
        <fullName evidence="7">DNA polymerase V</fullName>
    </recommendedName>
</protein>
<comment type="caution">
    <text evidence="5">The sequence shown here is derived from an EMBL/GenBank/DDBJ whole genome shotgun (WGS) entry which is preliminary data.</text>
</comment>
<dbReference type="GO" id="GO:0006355">
    <property type="term" value="P:regulation of DNA-templated transcription"/>
    <property type="evidence" value="ECO:0007669"/>
    <property type="project" value="InterPro"/>
</dbReference>
<name>A0AAD4SDQ8_9MAGN</name>
<dbReference type="InterPro" id="IPR016024">
    <property type="entry name" value="ARM-type_fold"/>
</dbReference>